<comment type="caution">
    <text evidence="1">The sequence shown here is derived from an EMBL/GenBank/DDBJ whole genome shotgun (WGS) entry which is preliminary data.</text>
</comment>
<organism evidence="1 2">
    <name type="scientific">Gigaspora margarita</name>
    <dbReference type="NCBI Taxonomy" id="4874"/>
    <lineage>
        <taxon>Eukaryota</taxon>
        <taxon>Fungi</taxon>
        <taxon>Fungi incertae sedis</taxon>
        <taxon>Mucoromycota</taxon>
        <taxon>Glomeromycotina</taxon>
        <taxon>Glomeromycetes</taxon>
        <taxon>Diversisporales</taxon>
        <taxon>Gigasporaceae</taxon>
        <taxon>Gigaspora</taxon>
    </lineage>
</organism>
<name>A0ABN7XH36_GIGMA</name>
<reference evidence="1 2" key="1">
    <citation type="submission" date="2021-06" db="EMBL/GenBank/DDBJ databases">
        <authorList>
            <person name="Kallberg Y."/>
            <person name="Tangrot J."/>
            <person name="Rosling A."/>
        </authorList>
    </citation>
    <scope>NUCLEOTIDE SEQUENCE [LARGE SCALE GENOMIC DNA]</scope>
    <source>
        <strain evidence="1 2">120-4 pot B 10/14</strain>
    </source>
</reference>
<evidence type="ECO:0000313" key="2">
    <source>
        <dbReference type="Proteomes" id="UP000789901"/>
    </source>
</evidence>
<evidence type="ECO:0000313" key="1">
    <source>
        <dbReference type="EMBL" id="CAG8854277.1"/>
    </source>
</evidence>
<proteinExistence type="predicted"/>
<accession>A0ABN7XH36</accession>
<dbReference type="Proteomes" id="UP000789901">
    <property type="component" value="Unassembled WGS sequence"/>
</dbReference>
<keyword evidence="2" id="KW-1185">Reference proteome</keyword>
<feature type="non-terminal residue" evidence="1">
    <location>
        <position position="1"/>
    </location>
</feature>
<sequence>NLVAIDCLGSQVIRPEYLLEVRQFFGAQERNKKIVESYELK</sequence>
<feature type="non-terminal residue" evidence="1">
    <location>
        <position position="41"/>
    </location>
</feature>
<protein>
    <submittedName>
        <fullName evidence="1">25825_t:CDS:1</fullName>
    </submittedName>
</protein>
<dbReference type="EMBL" id="CAJVQB010135634">
    <property type="protein sequence ID" value="CAG8854277.1"/>
    <property type="molecule type" value="Genomic_DNA"/>
</dbReference>
<gene>
    <name evidence="1" type="ORF">GMARGA_LOCUS43098</name>
</gene>